<protein>
    <recommendedName>
        <fullName evidence="1">Lipid/polyisoprenoid-binding YceI-like domain-containing protein</fullName>
    </recommendedName>
</protein>
<organism evidence="2 3">
    <name type="scientific">Pseudotamlana carrageenivorans</name>
    <dbReference type="NCBI Taxonomy" id="2069432"/>
    <lineage>
        <taxon>Bacteria</taxon>
        <taxon>Pseudomonadati</taxon>
        <taxon>Bacteroidota</taxon>
        <taxon>Flavobacteriia</taxon>
        <taxon>Flavobacteriales</taxon>
        <taxon>Flavobacteriaceae</taxon>
        <taxon>Pseudotamlana</taxon>
    </lineage>
</organism>
<dbReference type="KEGG" id="taj:C1A40_13750"/>
<reference evidence="3" key="1">
    <citation type="submission" date="2018-01" db="EMBL/GenBank/DDBJ databases">
        <title>Complete genome of Tamlana sp. UJ94.</title>
        <authorList>
            <person name="Jung J."/>
            <person name="Chung D."/>
            <person name="Bae S.S."/>
            <person name="Baek K."/>
        </authorList>
    </citation>
    <scope>NUCLEOTIDE SEQUENCE [LARGE SCALE GENOMIC DNA]</scope>
    <source>
        <strain evidence="3">UJ94</strain>
    </source>
</reference>
<dbReference type="EMBL" id="CP025938">
    <property type="protein sequence ID" value="AUS06442.1"/>
    <property type="molecule type" value="Genomic_DNA"/>
</dbReference>
<dbReference type="Proteomes" id="UP000236592">
    <property type="component" value="Chromosome"/>
</dbReference>
<dbReference type="InterPro" id="IPR007372">
    <property type="entry name" value="Lipid/polyisoprenoid-bd_YceI"/>
</dbReference>
<feature type="domain" description="Lipid/polyisoprenoid-binding YceI-like" evidence="1">
    <location>
        <begin position="34"/>
        <end position="189"/>
    </location>
</feature>
<proteinExistence type="predicted"/>
<gene>
    <name evidence="2" type="ORF">C1A40_13750</name>
</gene>
<keyword evidence="3" id="KW-1185">Reference proteome</keyword>
<dbReference type="AlphaFoldDB" id="A0A2I7SKN4"/>
<sequence>MKKILFLILILATLGFAKRDVFLENRVYKIVSGSHMSVIGTSNVKGFTCKYDITKFDKTLPVHYTIAGNKIVFSKSDLVLENVNFDCGGRGINRDFKEVLKTDLYPEIKLTLKEILDYKTTNHVEVLVGISIAGVSNQYGIPVCYNVVDGKLRISGHLDLALNDFNIQAPTKLFGLIQLGNEVKIDFQLFLKEI</sequence>
<evidence type="ECO:0000313" key="2">
    <source>
        <dbReference type="EMBL" id="AUS06442.1"/>
    </source>
</evidence>
<dbReference type="InterPro" id="IPR036761">
    <property type="entry name" value="TTHA0802/YceI-like_sf"/>
</dbReference>
<accession>A0A2I7SKN4</accession>
<dbReference type="RefSeq" id="WP_102996393.1">
    <property type="nucleotide sequence ID" value="NZ_CP025938.1"/>
</dbReference>
<dbReference type="OrthoDB" id="1121590at2"/>
<dbReference type="Gene3D" id="2.40.128.110">
    <property type="entry name" value="Lipid/polyisoprenoid-binding, YceI-like"/>
    <property type="match status" value="1"/>
</dbReference>
<name>A0A2I7SKN4_9FLAO</name>
<dbReference type="Pfam" id="PF04264">
    <property type="entry name" value="YceI"/>
    <property type="match status" value="1"/>
</dbReference>
<evidence type="ECO:0000259" key="1">
    <source>
        <dbReference type="Pfam" id="PF04264"/>
    </source>
</evidence>
<dbReference type="SUPFAM" id="SSF101874">
    <property type="entry name" value="YceI-like"/>
    <property type="match status" value="1"/>
</dbReference>
<evidence type="ECO:0000313" key="3">
    <source>
        <dbReference type="Proteomes" id="UP000236592"/>
    </source>
</evidence>